<dbReference type="Gene3D" id="1.10.1380.10">
    <property type="entry name" value="Neutral endopeptidase , domain2"/>
    <property type="match status" value="1"/>
</dbReference>
<evidence type="ECO:0000259" key="10">
    <source>
        <dbReference type="Pfam" id="PF01431"/>
    </source>
</evidence>
<keyword evidence="6" id="KW-0378">Hydrolase</keyword>
<dbReference type="InterPro" id="IPR018497">
    <property type="entry name" value="Peptidase_M13_C"/>
</dbReference>
<sequence length="675" mass="78722">MNWLALWSAVAFLFGSLITLTQSDRVALLECEAKSSCLAHVDEAVLEVIREHMYNTSDACDNFWDYACGSWTEGPYYDHVDTLGAMTNHYADKLKVIVEILKTAAEDPEDNTLMVNKIWRYYESCSASGNYYLEVAEYLKELPMHQVWGEQFQWHSMFNKTSFAEHNIDWLTLMATLRPYGLNGIFFKESMGFASNDSWKNVLEIKIPTARKRFRSKYKILEILEEYHFEAYASSEELWLLAEDLYAFDKDMVELYRGYEETGKNVKSLTMEELLNADTLLPWQKYFDLLIGKHLDPRLVSLEIAGKLDYFTNLHEQLQQKDGQIVFWYIIVNFCQHLLDIKPLITDRNCLLHTNVMFPLGLNYIYDRFLYKNRQKDEKVLQDMLSGLKGQFAVYVEENKFQLSNEEIGYLKAKVSAIQLQIGNLPSHIPHLNEYYSPIELSPTNFYANHMKMLKFRFLQQHLSVWNPKRLYLLPEDYYVNDDISTPRNAPYFIHPRNLLMIPMVFLQLPFYHHSQNPIFHHSLVGWIMAHELSHGFDSHGLAFDANGNYSPLGYQISLKSSFVHTLECLTKSSATLSLNERMADVNGLQLVWDLYTQNFPQNSTDLSLDLSSEEIFFLNLAQFFCGSLPPTTAHDRDDVRVKETLRNLKEFLHIFGCEKAARNFSKTSCDIWRN</sequence>
<evidence type="ECO:0000256" key="9">
    <source>
        <dbReference type="SAM" id="SignalP"/>
    </source>
</evidence>
<evidence type="ECO:0000256" key="3">
    <source>
        <dbReference type="ARBA" id="ARBA00007357"/>
    </source>
</evidence>
<keyword evidence="9" id="KW-0732">Signal</keyword>
<dbReference type="EnsemblMetazoa" id="SCAU013534-RA">
    <property type="protein sequence ID" value="SCAU013534-PA"/>
    <property type="gene ID" value="SCAU013534"/>
</dbReference>
<dbReference type="SUPFAM" id="SSF55486">
    <property type="entry name" value="Metalloproteases ('zincins'), catalytic domain"/>
    <property type="match status" value="1"/>
</dbReference>
<dbReference type="Pfam" id="PF01431">
    <property type="entry name" value="Peptidase_M13"/>
    <property type="match status" value="1"/>
</dbReference>
<dbReference type="InterPro" id="IPR024079">
    <property type="entry name" value="MetalloPept_cat_dom_sf"/>
</dbReference>
<comment type="similarity">
    <text evidence="3">Belongs to the peptidase M13 family.</text>
</comment>
<evidence type="ECO:0000256" key="6">
    <source>
        <dbReference type="ARBA" id="ARBA00022801"/>
    </source>
</evidence>
<dbReference type="Gene3D" id="3.40.390.10">
    <property type="entry name" value="Collagenase (Catalytic Domain)"/>
    <property type="match status" value="1"/>
</dbReference>
<proteinExistence type="inferred from homology"/>
<evidence type="ECO:0000256" key="8">
    <source>
        <dbReference type="ARBA" id="ARBA00023049"/>
    </source>
</evidence>
<protein>
    <recommendedName>
        <fullName evidence="14">Peptidase M13 N-terminal domain-containing protein</fullName>
    </recommendedName>
</protein>
<dbReference type="GO" id="GO:0004222">
    <property type="term" value="F:metalloendopeptidase activity"/>
    <property type="evidence" value="ECO:0007669"/>
    <property type="project" value="InterPro"/>
</dbReference>
<dbReference type="PANTHER" id="PTHR11733:SF241">
    <property type="entry name" value="GH26575P-RELATED"/>
    <property type="match status" value="1"/>
</dbReference>
<evidence type="ECO:0000256" key="4">
    <source>
        <dbReference type="ARBA" id="ARBA00022670"/>
    </source>
</evidence>
<dbReference type="PROSITE" id="PS51885">
    <property type="entry name" value="NEPRILYSIN"/>
    <property type="match status" value="1"/>
</dbReference>
<dbReference type="GO" id="GO:0016485">
    <property type="term" value="P:protein processing"/>
    <property type="evidence" value="ECO:0007669"/>
    <property type="project" value="TreeGrafter"/>
</dbReference>
<dbReference type="VEuPathDB" id="VectorBase:SCAU013534"/>
<evidence type="ECO:0008006" key="14">
    <source>
        <dbReference type="Google" id="ProtNLM"/>
    </source>
</evidence>
<feature type="domain" description="Peptidase M13 C-terminal" evidence="10">
    <location>
        <begin position="492"/>
        <end position="672"/>
    </location>
</feature>
<accession>A0A1I8Q3F2</accession>
<dbReference type="OrthoDB" id="8048565at2759"/>
<comment type="subcellular location">
    <subcellularLocation>
        <location evidence="2">Cell membrane</location>
        <topology evidence="2">Single-pass type II membrane protein</topology>
    </subcellularLocation>
</comment>
<feature type="domain" description="Peptidase M13 N-terminal" evidence="11">
    <location>
        <begin position="60"/>
        <end position="423"/>
    </location>
</feature>
<name>A0A1I8Q3F2_STOCA</name>
<comment type="cofactor">
    <cofactor evidence="1">
        <name>Zn(2+)</name>
        <dbReference type="ChEBI" id="CHEBI:29105"/>
    </cofactor>
</comment>
<evidence type="ECO:0000313" key="12">
    <source>
        <dbReference type="EnsemblMetazoa" id="SCAU013534-PA"/>
    </source>
</evidence>
<dbReference type="InterPro" id="IPR008753">
    <property type="entry name" value="Peptidase_M13_N"/>
</dbReference>
<dbReference type="AlphaFoldDB" id="A0A1I8Q3F2"/>
<evidence type="ECO:0000256" key="7">
    <source>
        <dbReference type="ARBA" id="ARBA00022833"/>
    </source>
</evidence>
<keyword evidence="4" id="KW-0645">Protease</keyword>
<feature type="chain" id="PRO_5009327694" description="Peptidase M13 N-terminal domain-containing protein" evidence="9">
    <location>
        <begin position="24"/>
        <end position="675"/>
    </location>
</feature>
<dbReference type="GO" id="GO:0046872">
    <property type="term" value="F:metal ion binding"/>
    <property type="evidence" value="ECO:0007669"/>
    <property type="project" value="UniProtKB-KW"/>
</dbReference>
<evidence type="ECO:0000256" key="1">
    <source>
        <dbReference type="ARBA" id="ARBA00001947"/>
    </source>
</evidence>
<dbReference type="InterPro" id="IPR042089">
    <property type="entry name" value="Peptidase_M13_dom_2"/>
</dbReference>
<evidence type="ECO:0000313" key="13">
    <source>
        <dbReference type="Proteomes" id="UP000095300"/>
    </source>
</evidence>
<evidence type="ECO:0000259" key="11">
    <source>
        <dbReference type="Pfam" id="PF05649"/>
    </source>
</evidence>
<keyword evidence="8" id="KW-0482">Metalloprotease</keyword>
<dbReference type="PANTHER" id="PTHR11733">
    <property type="entry name" value="ZINC METALLOPROTEASE FAMILY M13 NEPRILYSIN-RELATED"/>
    <property type="match status" value="1"/>
</dbReference>
<evidence type="ECO:0000256" key="5">
    <source>
        <dbReference type="ARBA" id="ARBA00022723"/>
    </source>
</evidence>
<keyword evidence="5" id="KW-0479">Metal-binding</keyword>
<dbReference type="Proteomes" id="UP000095300">
    <property type="component" value="Unassembled WGS sequence"/>
</dbReference>
<keyword evidence="13" id="KW-1185">Reference proteome</keyword>
<feature type="signal peptide" evidence="9">
    <location>
        <begin position="1"/>
        <end position="23"/>
    </location>
</feature>
<organism evidence="12 13">
    <name type="scientific">Stomoxys calcitrans</name>
    <name type="common">Stable fly</name>
    <name type="synonym">Conops calcitrans</name>
    <dbReference type="NCBI Taxonomy" id="35570"/>
    <lineage>
        <taxon>Eukaryota</taxon>
        <taxon>Metazoa</taxon>
        <taxon>Ecdysozoa</taxon>
        <taxon>Arthropoda</taxon>
        <taxon>Hexapoda</taxon>
        <taxon>Insecta</taxon>
        <taxon>Pterygota</taxon>
        <taxon>Neoptera</taxon>
        <taxon>Endopterygota</taxon>
        <taxon>Diptera</taxon>
        <taxon>Brachycera</taxon>
        <taxon>Muscomorpha</taxon>
        <taxon>Muscoidea</taxon>
        <taxon>Muscidae</taxon>
        <taxon>Stomoxys</taxon>
    </lineage>
</organism>
<evidence type="ECO:0000256" key="2">
    <source>
        <dbReference type="ARBA" id="ARBA00004401"/>
    </source>
</evidence>
<reference evidence="12" key="1">
    <citation type="submission" date="2020-05" db="UniProtKB">
        <authorList>
            <consortium name="EnsemblMetazoa"/>
        </authorList>
    </citation>
    <scope>IDENTIFICATION</scope>
    <source>
        <strain evidence="12">USDA</strain>
    </source>
</reference>
<dbReference type="GO" id="GO:0005886">
    <property type="term" value="C:plasma membrane"/>
    <property type="evidence" value="ECO:0007669"/>
    <property type="project" value="UniProtKB-SubCell"/>
</dbReference>
<dbReference type="KEGG" id="scac:106094388"/>
<dbReference type="Pfam" id="PF05649">
    <property type="entry name" value="Peptidase_M13_N"/>
    <property type="match status" value="1"/>
</dbReference>
<dbReference type="PRINTS" id="PR00786">
    <property type="entry name" value="NEPRILYSIN"/>
</dbReference>
<gene>
    <name evidence="12" type="primary">106094388</name>
</gene>
<keyword evidence="7" id="KW-0862">Zinc</keyword>
<dbReference type="InterPro" id="IPR000718">
    <property type="entry name" value="Peptidase_M13"/>
</dbReference>